<dbReference type="EMBL" id="CP064030">
    <property type="protein sequence ID" value="QRN52316.1"/>
    <property type="molecule type" value="Genomic_DNA"/>
</dbReference>
<gene>
    <name evidence="1" type="ORF">ISN74_12565</name>
</gene>
<dbReference type="RefSeq" id="WP_188801109.1">
    <property type="nucleotide sequence ID" value="NZ_BMIZ01000003.1"/>
</dbReference>
<reference evidence="1 2" key="1">
    <citation type="submission" date="2020-10" db="EMBL/GenBank/DDBJ databases">
        <title>Phylogeny of dyella-like bacteria.</title>
        <authorList>
            <person name="Fu J."/>
        </authorList>
    </citation>
    <scope>NUCLEOTIDE SEQUENCE [LARGE SCALE GENOMIC DNA]</scope>
    <source>
        <strain evidence="1 2">DHOB09</strain>
    </source>
</reference>
<evidence type="ECO:0000313" key="2">
    <source>
        <dbReference type="Proteomes" id="UP000663181"/>
    </source>
</evidence>
<keyword evidence="2" id="KW-1185">Reference proteome</keyword>
<evidence type="ECO:0000313" key="1">
    <source>
        <dbReference type="EMBL" id="QRN52316.1"/>
    </source>
</evidence>
<organism evidence="1 2">
    <name type="scientific">Dyella caseinilytica</name>
    <dbReference type="NCBI Taxonomy" id="1849581"/>
    <lineage>
        <taxon>Bacteria</taxon>
        <taxon>Pseudomonadati</taxon>
        <taxon>Pseudomonadota</taxon>
        <taxon>Gammaproteobacteria</taxon>
        <taxon>Lysobacterales</taxon>
        <taxon>Rhodanobacteraceae</taxon>
        <taxon>Dyella</taxon>
    </lineage>
</organism>
<protein>
    <submittedName>
        <fullName evidence="1">Uncharacterized protein</fullName>
    </submittedName>
</protein>
<accession>A0ABX7GPI0</accession>
<sequence length="128" mass="14547">MSIFDFFSSKRSELIAAPRAATDLQRDMAATAVQSCHVSIRERTEDGVRAIVTGAALGSFVFDHEEAARRILKRWPDLEPKQVTQLVRYLDSRVRLTARSKGPMPERSKSSWVSRWMGNSPDNTFFSR</sequence>
<name>A0ABX7GPI0_9GAMM</name>
<dbReference type="Proteomes" id="UP000663181">
    <property type="component" value="Chromosome"/>
</dbReference>
<proteinExistence type="predicted"/>